<comment type="pathway">
    <text evidence="3">Cofactor biosynthesis; riboflavin biosynthesis; riboflavin from 2-hydroxy-3-oxobutyl phosphate and 5-amino-6-(D-ribitylamino)uracil: step 2/2.</text>
</comment>
<evidence type="ECO:0000256" key="9">
    <source>
        <dbReference type="NCBIfam" id="TIGR00187"/>
    </source>
</evidence>
<feature type="domain" description="Lumazine-binding" evidence="11">
    <location>
        <begin position="1"/>
        <end position="98"/>
    </location>
</feature>
<accession>A0ABT7BS33</accession>
<evidence type="ECO:0000313" key="12">
    <source>
        <dbReference type="EMBL" id="MDJ1181991.1"/>
    </source>
</evidence>
<dbReference type="RefSeq" id="WP_283756640.1">
    <property type="nucleotide sequence ID" value="NZ_JAQOSQ010000001.1"/>
</dbReference>
<comment type="function">
    <text evidence="2">Catalyzes the dismutation of two molecules of 6,7-dimethyl-8-ribityllumazine, resulting in the formation of riboflavin and 5-amino-6-(D-ribitylamino)uracil.</text>
</comment>
<evidence type="ECO:0000259" key="11">
    <source>
        <dbReference type="PROSITE" id="PS51177"/>
    </source>
</evidence>
<gene>
    <name evidence="12" type="primary">ribE</name>
    <name evidence="12" type="ORF">PMH09_02170</name>
</gene>
<evidence type="ECO:0000256" key="1">
    <source>
        <dbReference type="ARBA" id="ARBA00000968"/>
    </source>
</evidence>
<dbReference type="NCBIfam" id="TIGR00187">
    <property type="entry name" value="ribE"/>
    <property type="match status" value="1"/>
</dbReference>
<comment type="catalytic activity">
    <reaction evidence="1">
        <text>2 6,7-dimethyl-8-(1-D-ribityl)lumazine + H(+) = 5-amino-6-(D-ribitylamino)uracil + riboflavin</text>
        <dbReference type="Rhea" id="RHEA:20772"/>
        <dbReference type="ChEBI" id="CHEBI:15378"/>
        <dbReference type="ChEBI" id="CHEBI:15934"/>
        <dbReference type="ChEBI" id="CHEBI:57986"/>
        <dbReference type="ChEBI" id="CHEBI:58201"/>
        <dbReference type="EC" id="2.5.1.9"/>
    </reaction>
</comment>
<evidence type="ECO:0000313" key="13">
    <source>
        <dbReference type="Proteomes" id="UP001232992"/>
    </source>
</evidence>
<feature type="repeat" description="Lumazine-binding" evidence="10">
    <location>
        <begin position="1"/>
        <end position="98"/>
    </location>
</feature>
<feature type="domain" description="Lumazine-binding" evidence="11">
    <location>
        <begin position="99"/>
        <end position="198"/>
    </location>
</feature>
<proteinExistence type="predicted"/>
<evidence type="ECO:0000256" key="8">
    <source>
        <dbReference type="ARBA" id="ARBA00022737"/>
    </source>
</evidence>
<dbReference type="Proteomes" id="UP001232992">
    <property type="component" value="Unassembled WGS sequence"/>
</dbReference>
<dbReference type="EMBL" id="JAQOSQ010000001">
    <property type="protein sequence ID" value="MDJ1181991.1"/>
    <property type="molecule type" value="Genomic_DNA"/>
</dbReference>
<dbReference type="PANTHER" id="PTHR21098:SF12">
    <property type="entry name" value="RIBOFLAVIN SYNTHASE"/>
    <property type="match status" value="1"/>
</dbReference>
<dbReference type="InterPro" id="IPR017938">
    <property type="entry name" value="Riboflavin_synthase-like_b-brl"/>
</dbReference>
<dbReference type="NCBIfam" id="NF006767">
    <property type="entry name" value="PRK09289.1"/>
    <property type="match status" value="1"/>
</dbReference>
<dbReference type="CDD" id="cd00402">
    <property type="entry name" value="Riboflavin_synthase_like"/>
    <property type="match status" value="1"/>
</dbReference>
<keyword evidence="6" id="KW-0686">Riboflavin biosynthesis</keyword>
<dbReference type="InterPro" id="IPR023366">
    <property type="entry name" value="ATP_synth_asu-like_sf"/>
</dbReference>
<keyword evidence="7 12" id="KW-0808">Transferase</keyword>
<dbReference type="InterPro" id="IPR001783">
    <property type="entry name" value="Lumazine-bd"/>
</dbReference>
<protein>
    <recommendedName>
        <fullName evidence="5 9">Riboflavin synthase</fullName>
        <ecNumber evidence="4 9">2.5.1.9</ecNumber>
    </recommendedName>
</protein>
<evidence type="ECO:0000256" key="10">
    <source>
        <dbReference type="PROSITE-ProRule" id="PRU00524"/>
    </source>
</evidence>
<keyword evidence="13" id="KW-1185">Reference proteome</keyword>
<evidence type="ECO:0000256" key="5">
    <source>
        <dbReference type="ARBA" id="ARBA00013950"/>
    </source>
</evidence>
<dbReference type="Pfam" id="PF00677">
    <property type="entry name" value="Lum_binding"/>
    <property type="match status" value="2"/>
</dbReference>
<dbReference type="PROSITE" id="PS51177">
    <property type="entry name" value="LUMAZINE_BIND"/>
    <property type="match status" value="2"/>
</dbReference>
<evidence type="ECO:0000256" key="2">
    <source>
        <dbReference type="ARBA" id="ARBA00002803"/>
    </source>
</evidence>
<organism evidence="12 13">
    <name type="scientific">Roseofilum casamattae BLCC-M143</name>
    <dbReference type="NCBI Taxonomy" id="3022442"/>
    <lineage>
        <taxon>Bacteria</taxon>
        <taxon>Bacillati</taxon>
        <taxon>Cyanobacteriota</taxon>
        <taxon>Cyanophyceae</taxon>
        <taxon>Desertifilales</taxon>
        <taxon>Desertifilaceae</taxon>
        <taxon>Roseofilum</taxon>
        <taxon>Roseofilum casamattae</taxon>
    </lineage>
</organism>
<dbReference type="PIRSF" id="PIRSF000498">
    <property type="entry name" value="Riboflavin_syn_A"/>
    <property type="match status" value="1"/>
</dbReference>
<dbReference type="Gene3D" id="2.40.30.20">
    <property type="match status" value="2"/>
</dbReference>
<dbReference type="SUPFAM" id="SSF63380">
    <property type="entry name" value="Riboflavin synthase domain-like"/>
    <property type="match status" value="2"/>
</dbReference>
<dbReference type="EC" id="2.5.1.9" evidence="4 9"/>
<comment type="caution">
    <text evidence="12">The sequence shown here is derived from an EMBL/GenBank/DDBJ whole genome shotgun (WGS) entry which is preliminary data.</text>
</comment>
<dbReference type="PANTHER" id="PTHR21098">
    <property type="entry name" value="RIBOFLAVIN SYNTHASE ALPHA CHAIN"/>
    <property type="match status" value="1"/>
</dbReference>
<evidence type="ECO:0000256" key="4">
    <source>
        <dbReference type="ARBA" id="ARBA00012827"/>
    </source>
</evidence>
<evidence type="ECO:0000256" key="7">
    <source>
        <dbReference type="ARBA" id="ARBA00022679"/>
    </source>
</evidence>
<reference evidence="12 13" key="1">
    <citation type="submission" date="2023-01" db="EMBL/GenBank/DDBJ databases">
        <title>Novel diversity within Roseofilum (Cyanobacteria; Desertifilaceae) from marine benthic mats with descriptions of four novel species.</title>
        <authorList>
            <person name="Wang Y."/>
            <person name="Berthold D.E."/>
            <person name="Hu J."/>
            <person name="Lefler F.W."/>
            <person name="Laughinghouse H.D. IV."/>
        </authorList>
    </citation>
    <scope>NUCLEOTIDE SEQUENCE [LARGE SCALE GENOMIC DNA]</scope>
    <source>
        <strain evidence="12 13">BLCC-M143</strain>
    </source>
</reference>
<dbReference type="InterPro" id="IPR026017">
    <property type="entry name" value="Lumazine-bd_dom"/>
</dbReference>
<dbReference type="GO" id="GO:0004746">
    <property type="term" value="F:riboflavin synthase activity"/>
    <property type="evidence" value="ECO:0007669"/>
    <property type="project" value="UniProtKB-EC"/>
</dbReference>
<evidence type="ECO:0000256" key="3">
    <source>
        <dbReference type="ARBA" id="ARBA00004887"/>
    </source>
</evidence>
<keyword evidence="8" id="KW-0677">Repeat</keyword>
<sequence>MFTGLIQALGTIVPQNDYQVEITCSLPERELILADLAIGDSVAVDGVCLTADRLHSQGFIAAVSPETLRRTTLNYRATSQTPVNLETSLRVGSKLGGHFVTGHVDGTGTVSAIARRAIAWEISFTVSAAAISRYIVPKGSIAINGISLTIAECDRQGTQFKVAIIPQTFECTNLKYLQVGSLVNLEGDILGKYVERFLRSSPSQSEQPITADFLSDHGYI</sequence>
<feature type="repeat" description="Lumazine-binding" evidence="10">
    <location>
        <begin position="99"/>
        <end position="198"/>
    </location>
</feature>
<name>A0ABT7BS33_9CYAN</name>
<evidence type="ECO:0000256" key="6">
    <source>
        <dbReference type="ARBA" id="ARBA00022619"/>
    </source>
</evidence>